<dbReference type="PANTHER" id="PTHR12277">
    <property type="entry name" value="ALPHA/BETA HYDROLASE DOMAIN-CONTAINING PROTEIN"/>
    <property type="match status" value="1"/>
</dbReference>
<dbReference type="SUPFAM" id="SSF53474">
    <property type="entry name" value="alpha/beta-Hydrolases"/>
    <property type="match status" value="1"/>
</dbReference>
<dbReference type="KEGG" id="amaq:GO499_00570"/>
<dbReference type="RefSeq" id="WP_161860350.1">
    <property type="nucleotide sequence ID" value="NZ_CP046620.1"/>
</dbReference>
<sequence length="273" mass="30437">MGQYLKFILVLLVIYGIALAGFLFFRHDFIYFFVEERVPPADMPRTEVKFLPEAFEEPRLEVWVTEPLPGKPVILYFMGNAGALSVHEPRLRELANRGFGVAAMAYRGGGGQPGVPTEAGLYRDAERLYDGLDGLFGREIAASDRVIYGYGLGSGLAIRLASEVDEMALVLEAPFASMCELLRQRVVILPTCSLMWDERYDNLQYIGDIDTTVLFLHGAQDSTIPLTAGRVLFDAARQPKFSKIYREGGHIDLGRFGASNDIAEFLDTLRGER</sequence>
<reference evidence="2 3" key="1">
    <citation type="submission" date="2019-12" db="EMBL/GenBank/DDBJ databases">
        <title>Complete genome sequence of Algicella marina strain 9Alg 56(T) isolated from the red alga Tichocarpus crinitus.</title>
        <authorList>
            <person name="Kim S.-G."/>
            <person name="Nedashkovskaya O.I."/>
        </authorList>
    </citation>
    <scope>NUCLEOTIDE SEQUENCE [LARGE SCALE GENOMIC DNA]</scope>
    <source>
        <strain evidence="2 3">9Alg 56</strain>
    </source>
</reference>
<organism evidence="2 3">
    <name type="scientific">Algicella marina</name>
    <dbReference type="NCBI Taxonomy" id="2683284"/>
    <lineage>
        <taxon>Bacteria</taxon>
        <taxon>Pseudomonadati</taxon>
        <taxon>Pseudomonadota</taxon>
        <taxon>Alphaproteobacteria</taxon>
        <taxon>Rhodobacterales</taxon>
        <taxon>Paracoccaceae</taxon>
        <taxon>Algicella</taxon>
    </lineage>
</organism>
<evidence type="ECO:0000313" key="3">
    <source>
        <dbReference type="Proteomes" id="UP000464495"/>
    </source>
</evidence>
<accession>A0A6P1SW62</accession>
<evidence type="ECO:0008006" key="4">
    <source>
        <dbReference type="Google" id="ProtNLM"/>
    </source>
</evidence>
<keyword evidence="1" id="KW-0472">Membrane</keyword>
<evidence type="ECO:0000313" key="2">
    <source>
        <dbReference type="EMBL" id="QHQ33775.1"/>
    </source>
</evidence>
<feature type="transmembrane region" description="Helical" evidence="1">
    <location>
        <begin position="7"/>
        <end position="25"/>
    </location>
</feature>
<keyword evidence="3" id="KW-1185">Reference proteome</keyword>
<dbReference type="Gene3D" id="3.40.50.1820">
    <property type="entry name" value="alpha/beta hydrolase"/>
    <property type="match status" value="1"/>
</dbReference>
<dbReference type="Proteomes" id="UP000464495">
    <property type="component" value="Chromosome"/>
</dbReference>
<dbReference type="PANTHER" id="PTHR12277:SF81">
    <property type="entry name" value="PROTEIN ABHD13"/>
    <property type="match status" value="1"/>
</dbReference>
<name>A0A6P1SW62_9RHOB</name>
<keyword evidence="1" id="KW-1133">Transmembrane helix</keyword>
<evidence type="ECO:0000256" key="1">
    <source>
        <dbReference type="SAM" id="Phobius"/>
    </source>
</evidence>
<proteinExistence type="predicted"/>
<dbReference type="InterPro" id="IPR029058">
    <property type="entry name" value="AB_hydrolase_fold"/>
</dbReference>
<protein>
    <recommendedName>
        <fullName evidence="4">Serine aminopeptidase S33 domain-containing protein</fullName>
    </recommendedName>
</protein>
<dbReference type="AlphaFoldDB" id="A0A6P1SW62"/>
<gene>
    <name evidence="2" type="ORF">GO499_00570</name>
</gene>
<dbReference type="EMBL" id="CP046620">
    <property type="protein sequence ID" value="QHQ33775.1"/>
    <property type="molecule type" value="Genomic_DNA"/>
</dbReference>
<keyword evidence="1" id="KW-0812">Transmembrane</keyword>